<reference evidence="6" key="2">
    <citation type="journal article" date="2023" name="BMC Genomics">
        <title>Pest status, molecular evolution, and epigenetic factors derived from the genome assembly of Frankliniella fusca, a thysanopteran phytovirus vector.</title>
        <authorList>
            <person name="Catto M.A."/>
            <person name="Labadie P.E."/>
            <person name="Jacobson A.L."/>
            <person name="Kennedy G.G."/>
            <person name="Srinivasan R."/>
            <person name="Hunt B.G."/>
        </authorList>
    </citation>
    <scope>NUCLEOTIDE SEQUENCE</scope>
    <source>
        <strain evidence="6">PL_HMW_Pooled</strain>
    </source>
</reference>
<gene>
    <name evidence="6" type="ORF">KUF71_012561</name>
</gene>
<comment type="caution">
    <text evidence="6">The sequence shown here is derived from an EMBL/GenBank/DDBJ whole genome shotgun (WGS) entry which is preliminary data.</text>
</comment>
<dbReference type="GO" id="GO:0016042">
    <property type="term" value="P:lipid catabolic process"/>
    <property type="evidence" value="ECO:0007669"/>
    <property type="project" value="TreeGrafter"/>
</dbReference>
<dbReference type="InterPro" id="IPR036179">
    <property type="entry name" value="Ig-like_dom_sf"/>
</dbReference>
<feature type="domain" description="Ig-like" evidence="5">
    <location>
        <begin position="348"/>
        <end position="452"/>
    </location>
</feature>
<evidence type="ECO:0000256" key="2">
    <source>
        <dbReference type="ARBA" id="ARBA00010701"/>
    </source>
</evidence>
<dbReference type="InterPro" id="IPR029058">
    <property type="entry name" value="AB_hydrolase_fold"/>
</dbReference>
<organism evidence="6 7">
    <name type="scientific">Frankliniella fusca</name>
    <dbReference type="NCBI Taxonomy" id="407009"/>
    <lineage>
        <taxon>Eukaryota</taxon>
        <taxon>Metazoa</taxon>
        <taxon>Ecdysozoa</taxon>
        <taxon>Arthropoda</taxon>
        <taxon>Hexapoda</taxon>
        <taxon>Insecta</taxon>
        <taxon>Pterygota</taxon>
        <taxon>Neoptera</taxon>
        <taxon>Paraneoptera</taxon>
        <taxon>Thysanoptera</taxon>
        <taxon>Terebrantia</taxon>
        <taxon>Thripoidea</taxon>
        <taxon>Thripidae</taxon>
        <taxon>Frankliniella</taxon>
    </lineage>
</organism>
<dbReference type="InterPro" id="IPR000734">
    <property type="entry name" value="TAG_lipase"/>
</dbReference>
<comment type="similarity">
    <text evidence="2 4">Belongs to the AB hydrolase superfamily. Lipase family.</text>
</comment>
<comment type="subcellular location">
    <subcellularLocation>
        <location evidence="1">Secreted</location>
    </subcellularLocation>
</comment>
<reference evidence="6" key="1">
    <citation type="submission" date="2021-07" db="EMBL/GenBank/DDBJ databases">
        <authorList>
            <person name="Catto M.A."/>
            <person name="Jacobson A."/>
            <person name="Kennedy G."/>
            <person name="Labadie P."/>
            <person name="Hunt B.G."/>
            <person name="Srinivasan R."/>
        </authorList>
    </citation>
    <scope>NUCLEOTIDE SEQUENCE</scope>
    <source>
        <strain evidence="6">PL_HMW_Pooled</strain>
        <tissue evidence="6">Head</tissue>
    </source>
</reference>
<name>A0AAE1I2Z6_9NEOP</name>
<evidence type="ECO:0000256" key="4">
    <source>
        <dbReference type="RuleBase" id="RU004262"/>
    </source>
</evidence>
<keyword evidence="3" id="KW-0964">Secreted</keyword>
<accession>A0AAE1I2Z6</accession>
<dbReference type="AlphaFoldDB" id="A0AAE1I2Z6"/>
<dbReference type="PROSITE" id="PS50835">
    <property type="entry name" value="IG_LIKE"/>
    <property type="match status" value="2"/>
</dbReference>
<dbReference type="Pfam" id="PF00151">
    <property type="entry name" value="Lipase"/>
    <property type="match status" value="1"/>
</dbReference>
<dbReference type="PANTHER" id="PTHR11610:SF169">
    <property type="entry name" value="GH15759P-RELATED"/>
    <property type="match status" value="1"/>
</dbReference>
<dbReference type="SUPFAM" id="SSF53474">
    <property type="entry name" value="alpha/beta-Hydrolases"/>
    <property type="match status" value="1"/>
</dbReference>
<dbReference type="InterPro" id="IPR013818">
    <property type="entry name" value="Lipase"/>
</dbReference>
<feature type="domain" description="Ig-like" evidence="5">
    <location>
        <begin position="620"/>
        <end position="731"/>
    </location>
</feature>
<keyword evidence="7" id="KW-1185">Reference proteome</keyword>
<protein>
    <submittedName>
        <fullName evidence="6">Lipase member I</fullName>
    </submittedName>
</protein>
<dbReference type="SUPFAM" id="SSF48726">
    <property type="entry name" value="Immunoglobulin"/>
    <property type="match status" value="1"/>
</dbReference>
<dbReference type="GO" id="GO:0016298">
    <property type="term" value="F:lipase activity"/>
    <property type="evidence" value="ECO:0007669"/>
    <property type="project" value="InterPro"/>
</dbReference>
<dbReference type="InterPro" id="IPR007110">
    <property type="entry name" value="Ig-like_dom"/>
</dbReference>
<dbReference type="Proteomes" id="UP001219518">
    <property type="component" value="Unassembled WGS sequence"/>
</dbReference>
<evidence type="ECO:0000313" key="7">
    <source>
        <dbReference type="Proteomes" id="UP001219518"/>
    </source>
</evidence>
<dbReference type="PANTHER" id="PTHR11610">
    <property type="entry name" value="LIPASE"/>
    <property type="match status" value="1"/>
</dbReference>
<evidence type="ECO:0000313" key="6">
    <source>
        <dbReference type="EMBL" id="KAK3932384.1"/>
    </source>
</evidence>
<dbReference type="CDD" id="cd00707">
    <property type="entry name" value="Pancreat_lipase_like"/>
    <property type="match status" value="1"/>
</dbReference>
<dbReference type="GO" id="GO:0005615">
    <property type="term" value="C:extracellular space"/>
    <property type="evidence" value="ECO:0007669"/>
    <property type="project" value="TreeGrafter"/>
</dbReference>
<dbReference type="EMBL" id="JAHWGI010001436">
    <property type="protein sequence ID" value="KAK3932384.1"/>
    <property type="molecule type" value="Genomic_DNA"/>
</dbReference>
<evidence type="ECO:0000256" key="3">
    <source>
        <dbReference type="ARBA" id="ARBA00022525"/>
    </source>
</evidence>
<sequence>MIFGSNPVNPQVVAINSTSTAVDPSIDLVVILHGFTGSVASKSVTLIRDALLFKQNVTVVAVQWANLARGPWYDVAVANTLSVAQHLYRFLLKVEESGLDLMRVHIIGFSLGAHAAGITGSMLEQRLGRITGLDPARPGFEKVNNTGRLDASDANFVVGLHTGAGFVAMSEAVGHVDFYPNGGSRQPHCLTDDIPLVCNHFMAYTYFAESIYNPEAFPAHSCASWADFDNGLCDDNDVIPMGYSTPNSAKGLYFLRTNAQEPYGLGQGSRRVDHDIEQLDTSGFHGSHITDHQMTPELSPAKGGHREDIYSVDGSNKPGLKEQNSNEIAAATAALDPDVRRAPRHCEPRFTLLTDHLPGSPVIVAAPVNGVVVLLCSFCGEEDAVGDDVVGAVWRVDDLVNGLGPRPVQLEQKRGGKWPRLGHHDGRRVFLGDRHELVLRGASEKDVGLYSCSHLQGVDRGRPFQYLLDLDRGNVAAVRGSEADYRAYRRSTLQPLTAALKAAGSPLEAASSWRPWGPCVNCSRSGRGGGGDGSGRRERLAACRLRVPQQGPAVDLGGALRIIGDPLSALPCRSTLLAAALPNISALSKDVPDFVEVDAVSCDGHCVPPPRRRLPWRPEPPAPVPRVDYEVEEGDDLTVLCPGSTMESAVHWERDGMELEDPAEQVPARARVGTTTTKKPGFFQRWKARRKKLTALARRRGRRRRPAVRVDWTGALRLEAPGVDESGLYSCGLVDGVTALVVDIRVVRKKPFTISGERG</sequence>
<dbReference type="InterPro" id="IPR033906">
    <property type="entry name" value="Lipase_N"/>
</dbReference>
<dbReference type="Gene3D" id="3.40.50.1820">
    <property type="entry name" value="alpha/beta hydrolase"/>
    <property type="match status" value="1"/>
</dbReference>
<dbReference type="PRINTS" id="PR00821">
    <property type="entry name" value="TAGLIPASE"/>
</dbReference>
<evidence type="ECO:0000259" key="5">
    <source>
        <dbReference type="PROSITE" id="PS50835"/>
    </source>
</evidence>
<proteinExistence type="inferred from homology"/>
<dbReference type="GO" id="GO:0017171">
    <property type="term" value="F:serine hydrolase activity"/>
    <property type="evidence" value="ECO:0007669"/>
    <property type="project" value="TreeGrafter"/>
</dbReference>
<evidence type="ECO:0000256" key="1">
    <source>
        <dbReference type="ARBA" id="ARBA00004613"/>
    </source>
</evidence>